<dbReference type="InterPro" id="IPR042099">
    <property type="entry name" value="ANL_N_sf"/>
</dbReference>
<dbReference type="InterPro" id="IPR045851">
    <property type="entry name" value="AMP-bd_C_sf"/>
</dbReference>
<dbReference type="InterPro" id="IPR020845">
    <property type="entry name" value="AMP-binding_CS"/>
</dbReference>
<dbReference type="InterPro" id="IPR025110">
    <property type="entry name" value="AMP-bd_C"/>
</dbReference>
<sequence>MDYVQSALLPLSGGVDAAVVDIIERFEAQAAATPDAVAVVAGPVHVSYRELEERANRLAHALRAKGIESRSVVATCFDRTPAAFVAMLAVLKTGAAFLPMDPTHPAERHEAMCDIASARLVLSEPLPEHDEFPATPPARELDERNVRCVLFTSGSTGEPKGIALRGEAIAKVADWAVARGTGPEVWLQFTSLGFDVSLQEIFGALLSGGSLVLVTEEHRRDPVALLRLVAEQGVQRLYLSPAFLRQLAAAAVAHPELTESLTLNEVVSAGEQLRLNADIRRFFAVTGAVLENQCGPSETHQATACTMVGDPVKWPETPPLGRPLPGVSAYLLDTSLQPVATGERGELYLGGKGVAQGYVGRPVLTAQRFLPDPFSPEPGARMYRTGDLTRVISTGEIEFLGRADNQVKVRGHRVEPSEVDAVLGAHPDVRETVTVPRRSTDDAWSLAAYLVAVPGRKVPHAAELRAFVRTRLPEYMVPSSFVPLDALPLNTNGKVDRSALPAPGAEHRNLTTPYVAPGNPQQKLIRDIWAEALGVDAVGVEDDFLELGGNSLQAMRIASRVSQAFDVDVTVRVLFDSPTVGRLARAVEELVIGELSR</sequence>
<keyword evidence="5" id="KW-1185">Reference proteome</keyword>
<dbReference type="InterPro" id="IPR009081">
    <property type="entry name" value="PP-bd_ACP"/>
</dbReference>
<evidence type="ECO:0000313" key="5">
    <source>
        <dbReference type="Proteomes" id="UP000605568"/>
    </source>
</evidence>
<evidence type="ECO:0000256" key="1">
    <source>
        <dbReference type="ARBA" id="ARBA00022450"/>
    </source>
</evidence>
<dbReference type="CDD" id="cd05930">
    <property type="entry name" value="A_NRPS"/>
    <property type="match status" value="1"/>
</dbReference>
<dbReference type="PROSITE" id="PS00455">
    <property type="entry name" value="AMP_BINDING"/>
    <property type="match status" value="1"/>
</dbReference>
<dbReference type="InterPro" id="IPR000873">
    <property type="entry name" value="AMP-dep_synth/lig_dom"/>
</dbReference>
<evidence type="ECO:0000313" key="4">
    <source>
        <dbReference type="EMBL" id="GHH43348.1"/>
    </source>
</evidence>
<dbReference type="Gene3D" id="3.30.300.30">
    <property type="match status" value="1"/>
</dbReference>
<feature type="domain" description="Carrier" evidence="3">
    <location>
        <begin position="516"/>
        <end position="591"/>
    </location>
</feature>
<dbReference type="RefSeq" id="WP_191299735.1">
    <property type="nucleotide sequence ID" value="NZ_BNAR01000005.1"/>
</dbReference>
<dbReference type="SUPFAM" id="SSF56801">
    <property type="entry name" value="Acetyl-CoA synthetase-like"/>
    <property type="match status" value="1"/>
</dbReference>
<evidence type="ECO:0000256" key="2">
    <source>
        <dbReference type="ARBA" id="ARBA00022553"/>
    </source>
</evidence>
<dbReference type="PROSITE" id="PS00012">
    <property type="entry name" value="PHOSPHOPANTETHEINE"/>
    <property type="match status" value="1"/>
</dbReference>
<evidence type="ECO:0000259" key="3">
    <source>
        <dbReference type="PROSITE" id="PS50075"/>
    </source>
</evidence>
<dbReference type="Pfam" id="PF00550">
    <property type="entry name" value="PP-binding"/>
    <property type="match status" value="1"/>
</dbReference>
<keyword evidence="2" id="KW-0597">Phosphoprotein</keyword>
<dbReference type="InterPro" id="IPR020806">
    <property type="entry name" value="PKS_PP-bd"/>
</dbReference>
<dbReference type="EMBL" id="BNAR01000005">
    <property type="protein sequence ID" value="GHH43348.1"/>
    <property type="molecule type" value="Genomic_DNA"/>
</dbReference>
<dbReference type="Proteomes" id="UP000605568">
    <property type="component" value="Unassembled WGS sequence"/>
</dbReference>
<reference evidence="5" key="1">
    <citation type="journal article" date="2019" name="Int. J. Syst. Evol. Microbiol.">
        <title>The Global Catalogue of Microorganisms (GCM) 10K type strain sequencing project: providing services to taxonomists for standard genome sequencing and annotation.</title>
        <authorList>
            <consortium name="The Broad Institute Genomics Platform"/>
            <consortium name="The Broad Institute Genome Sequencing Center for Infectious Disease"/>
            <person name="Wu L."/>
            <person name="Ma J."/>
        </authorList>
    </citation>
    <scope>NUCLEOTIDE SEQUENCE [LARGE SCALE GENOMIC DNA]</scope>
    <source>
        <strain evidence="5">CGMCC 4.7367</strain>
    </source>
</reference>
<protein>
    <recommendedName>
        <fullName evidence="3">Carrier domain-containing protein</fullName>
    </recommendedName>
</protein>
<dbReference type="NCBIfam" id="TIGR01733">
    <property type="entry name" value="AA-adenyl-dom"/>
    <property type="match status" value="1"/>
</dbReference>
<dbReference type="InterPro" id="IPR006162">
    <property type="entry name" value="Ppantetheine_attach_site"/>
</dbReference>
<dbReference type="Pfam" id="PF13193">
    <property type="entry name" value="AMP-binding_C"/>
    <property type="match status" value="1"/>
</dbReference>
<organism evidence="4 5">
    <name type="scientific">Lentzea cavernae</name>
    <dbReference type="NCBI Taxonomy" id="2020703"/>
    <lineage>
        <taxon>Bacteria</taxon>
        <taxon>Bacillati</taxon>
        <taxon>Actinomycetota</taxon>
        <taxon>Actinomycetes</taxon>
        <taxon>Pseudonocardiales</taxon>
        <taxon>Pseudonocardiaceae</taxon>
        <taxon>Lentzea</taxon>
    </lineage>
</organism>
<dbReference type="Pfam" id="PF00501">
    <property type="entry name" value="AMP-binding"/>
    <property type="match status" value="1"/>
</dbReference>
<accession>A0ABQ3MF68</accession>
<dbReference type="SUPFAM" id="SSF47336">
    <property type="entry name" value="ACP-like"/>
    <property type="match status" value="1"/>
</dbReference>
<dbReference type="InterPro" id="IPR036736">
    <property type="entry name" value="ACP-like_sf"/>
</dbReference>
<dbReference type="Gene3D" id="1.10.1200.10">
    <property type="entry name" value="ACP-like"/>
    <property type="match status" value="1"/>
</dbReference>
<dbReference type="SMART" id="SM00823">
    <property type="entry name" value="PKS_PP"/>
    <property type="match status" value="1"/>
</dbReference>
<proteinExistence type="predicted"/>
<name>A0ABQ3MF68_9PSEU</name>
<keyword evidence="1" id="KW-0596">Phosphopantetheine</keyword>
<dbReference type="InterPro" id="IPR010071">
    <property type="entry name" value="AA_adenyl_dom"/>
</dbReference>
<comment type="caution">
    <text evidence="4">The sequence shown here is derived from an EMBL/GenBank/DDBJ whole genome shotgun (WGS) entry which is preliminary data.</text>
</comment>
<dbReference type="PANTHER" id="PTHR45527:SF1">
    <property type="entry name" value="FATTY ACID SYNTHASE"/>
    <property type="match status" value="1"/>
</dbReference>
<dbReference type="PANTHER" id="PTHR45527">
    <property type="entry name" value="NONRIBOSOMAL PEPTIDE SYNTHETASE"/>
    <property type="match status" value="1"/>
</dbReference>
<gene>
    <name evidence="4" type="ORF">GCM10017774_41180</name>
</gene>
<dbReference type="Gene3D" id="3.40.50.12780">
    <property type="entry name" value="N-terminal domain of ligase-like"/>
    <property type="match status" value="1"/>
</dbReference>
<dbReference type="PROSITE" id="PS50075">
    <property type="entry name" value="CARRIER"/>
    <property type="match status" value="1"/>
</dbReference>